<evidence type="ECO:0000313" key="9">
    <source>
        <dbReference type="Proteomes" id="UP000177171"/>
    </source>
</evidence>
<evidence type="ECO:0000313" key="8">
    <source>
        <dbReference type="EMBL" id="OHA14536.1"/>
    </source>
</evidence>
<reference evidence="8 9" key="1">
    <citation type="journal article" date="2016" name="Nat. Commun.">
        <title>Thousands of microbial genomes shed light on interconnected biogeochemical processes in an aquifer system.</title>
        <authorList>
            <person name="Anantharaman K."/>
            <person name="Brown C.T."/>
            <person name="Hug L.A."/>
            <person name="Sharon I."/>
            <person name="Castelle C.J."/>
            <person name="Probst A.J."/>
            <person name="Thomas B.C."/>
            <person name="Singh A."/>
            <person name="Wilkins M.J."/>
            <person name="Karaoz U."/>
            <person name="Brodie E.L."/>
            <person name="Williams K.H."/>
            <person name="Hubbard S.S."/>
            <person name="Banfield J.F."/>
        </authorList>
    </citation>
    <scope>NUCLEOTIDE SEQUENCE [LARGE SCALE GENOMIC DNA]</scope>
</reference>
<proteinExistence type="predicted"/>
<evidence type="ECO:0000256" key="6">
    <source>
        <dbReference type="ARBA" id="ARBA00023136"/>
    </source>
</evidence>
<evidence type="ECO:0000256" key="7">
    <source>
        <dbReference type="SAM" id="Phobius"/>
    </source>
</evidence>
<dbReference type="GO" id="GO:0012505">
    <property type="term" value="C:endomembrane system"/>
    <property type="evidence" value="ECO:0007669"/>
    <property type="project" value="UniProtKB-SubCell"/>
</dbReference>
<evidence type="ECO:0000256" key="1">
    <source>
        <dbReference type="ARBA" id="ARBA00004127"/>
    </source>
</evidence>
<dbReference type="InterPro" id="IPR050133">
    <property type="entry name" value="NqrDE/RnfAE_oxidrdctase"/>
</dbReference>
<evidence type="ECO:0000256" key="3">
    <source>
        <dbReference type="ARBA" id="ARBA00022692"/>
    </source>
</evidence>
<evidence type="ECO:0000256" key="4">
    <source>
        <dbReference type="ARBA" id="ARBA00022967"/>
    </source>
</evidence>
<feature type="transmembrane region" description="Helical" evidence="7">
    <location>
        <begin position="73"/>
        <end position="93"/>
    </location>
</feature>
<keyword evidence="5 7" id="KW-1133">Transmembrane helix</keyword>
<accession>A0A1G2LSD5</accession>
<comment type="caution">
    <text evidence="8">The sequence shown here is derived from an EMBL/GenBank/DDBJ whole genome shotgun (WGS) entry which is preliminary data.</text>
</comment>
<keyword evidence="4" id="KW-1278">Translocase</keyword>
<dbReference type="InterPro" id="IPR003667">
    <property type="entry name" value="NqrDE/RnfAE"/>
</dbReference>
<keyword evidence="3 7" id="KW-0812">Transmembrane</keyword>
<dbReference type="Proteomes" id="UP000177171">
    <property type="component" value="Unassembled WGS sequence"/>
</dbReference>
<dbReference type="PANTHER" id="PTHR30335">
    <property type="entry name" value="INTEGRAL MEMBRANE PROTEIN OF SOXR-REDUCING COMPLEX"/>
    <property type="match status" value="1"/>
</dbReference>
<keyword evidence="6 7" id="KW-0472">Membrane</keyword>
<dbReference type="PANTHER" id="PTHR30335:SF1">
    <property type="entry name" value="NA(+)-TRANSLOCATING NADH-QUINONE REDUCTASE SUBUNIT E"/>
    <property type="match status" value="1"/>
</dbReference>
<evidence type="ECO:0000256" key="2">
    <source>
        <dbReference type="ARBA" id="ARBA00022448"/>
    </source>
</evidence>
<dbReference type="PIRSF" id="PIRSF006102">
    <property type="entry name" value="NQR_DE"/>
    <property type="match status" value="1"/>
</dbReference>
<keyword evidence="8" id="KW-0830">Ubiquinone</keyword>
<dbReference type="AlphaFoldDB" id="A0A1G2LSD5"/>
<keyword evidence="2" id="KW-0813">Transport</keyword>
<dbReference type="EMBL" id="MHQY01000006">
    <property type="protein sequence ID" value="OHA14536.1"/>
    <property type="molecule type" value="Genomic_DNA"/>
</dbReference>
<protein>
    <submittedName>
        <fullName evidence="8">NADH:ubiquinone reductase (Na(+)-transporting) subunit E</fullName>
    </submittedName>
</protein>
<comment type="subcellular location">
    <subcellularLocation>
        <location evidence="1">Endomembrane system</location>
        <topology evidence="1">Multi-pass membrane protein</topology>
    </subcellularLocation>
</comment>
<evidence type="ECO:0000256" key="5">
    <source>
        <dbReference type="ARBA" id="ARBA00022989"/>
    </source>
</evidence>
<dbReference type="Pfam" id="PF02508">
    <property type="entry name" value="Rnf-Nqr"/>
    <property type="match status" value="1"/>
</dbReference>
<organism evidence="8 9">
    <name type="scientific">Candidatus Sungbacteria bacterium RIFCSPLOWO2_12_FULL_41_11</name>
    <dbReference type="NCBI Taxonomy" id="1802286"/>
    <lineage>
        <taxon>Bacteria</taxon>
        <taxon>Candidatus Sungiibacteriota</taxon>
    </lineage>
</organism>
<feature type="transmembrane region" description="Helical" evidence="7">
    <location>
        <begin position="132"/>
        <end position="156"/>
    </location>
</feature>
<sequence length="197" mass="21590">MNTTNPLILLIAAIFTHNIALVYILGMCPFIVISKNFKTALGMGAAIIFVVTLTAIINWPIYWLILVPAHAEIVSYLIFIIVIAATVQLLEMLIEKFFPPLQSSFGIFLPLITVNCIVLAVLLFMVLRKYDFIQTVFYSVGTSAGWALAIIIMAAIKEKMMLISDIPKGLRGAGITMIIAGLLAFAFMGFAGMITLQ</sequence>
<feature type="transmembrane region" description="Helical" evidence="7">
    <location>
        <begin position="6"/>
        <end position="33"/>
    </location>
</feature>
<feature type="transmembrane region" description="Helical" evidence="7">
    <location>
        <begin position="177"/>
        <end position="196"/>
    </location>
</feature>
<feature type="transmembrane region" description="Helical" evidence="7">
    <location>
        <begin position="105"/>
        <end position="126"/>
    </location>
</feature>
<gene>
    <name evidence="8" type="ORF">A3G49_06765</name>
</gene>
<feature type="transmembrane region" description="Helical" evidence="7">
    <location>
        <begin position="40"/>
        <end position="61"/>
    </location>
</feature>
<name>A0A1G2LSD5_9BACT</name>
<dbReference type="GO" id="GO:0005886">
    <property type="term" value="C:plasma membrane"/>
    <property type="evidence" value="ECO:0007669"/>
    <property type="project" value="TreeGrafter"/>
</dbReference>